<evidence type="ECO:0000259" key="2">
    <source>
        <dbReference type="Pfam" id="PF13193"/>
    </source>
</evidence>
<dbReference type="PANTHER" id="PTHR45527">
    <property type="entry name" value="NONRIBOSOMAL PEPTIDE SYNTHETASE"/>
    <property type="match status" value="1"/>
</dbReference>
<dbReference type="GO" id="GO:0044550">
    <property type="term" value="P:secondary metabolite biosynthetic process"/>
    <property type="evidence" value="ECO:0007669"/>
    <property type="project" value="TreeGrafter"/>
</dbReference>
<proteinExistence type="predicted"/>
<evidence type="ECO:0000313" key="3">
    <source>
        <dbReference type="EMBL" id="TMI73999.1"/>
    </source>
</evidence>
<dbReference type="Gene3D" id="3.30.300.30">
    <property type="match status" value="1"/>
</dbReference>
<dbReference type="CDD" id="cd05930">
    <property type="entry name" value="A_NRPS"/>
    <property type="match status" value="1"/>
</dbReference>
<accession>A0A537IRR1</accession>
<protein>
    <submittedName>
        <fullName evidence="3">Amino acid adenylation domain-containing protein</fullName>
    </submittedName>
</protein>
<dbReference type="Gene3D" id="3.40.50.12780">
    <property type="entry name" value="N-terminal domain of ligase-like"/>
    <property type="match status" value="1"/>
</dbReference>
<evidence type="ECO:0000259" key="1">
    <source>
        <dbReference type="Pfam" id="PF00501"/>
    </source>
</evidence>
<dbReference type="NCBIfam" id="TIGR01733">
    <property type="entry name" value="AA-adenyl-dom"/>
    <property type="match status" value="1"/>
</dbReference>
<dbReference type="PANTHER" id="PTHR45527:SF1">
    <property type="entry name" value="FATTY ACID SYNTHASE"/>
    <property type="match status" value="1"/>
</dbReference>
<dbReference type="InterPro" id="IPR042099">
    <property type="entry name" value="ANL_N_sf"/>
</dbReference>
<dbReference type="Pfam" id="PF00501">
    <property type="entry name" value="AMP-binding"/>
    <property type="match status" value="1"/>
</dbReference>
<dbReference type="Pfam" id="PF13193">
    <property type="entry name" value="AMP-binding_C"/>
    <property type="match status" value="1"/>
</dbReference>
<comment type="caution">
    <text evidence="3">The sequence shown here is derived from an EMBL/GenBank/DDBJ whole genome shotgun (WGS) entry which is preliminary data.</text>
</comment>
<dbReference type="InterPro" id="IPR025110">
    <property type="entry name" value="AMP-bd_C"/>
</dbReference>
<feature type="domain" description="AMP-binding enzyme C-terminal" evidence="2">
    <location>
        <begin position="442"/>
        <end position="518"/>
    </location>
</feature>
<dbReference type="EMBL" id="VBAP01000060">
    <property type="protein sequence ID" value="TMI73999.1"/>
    <property type="molecule type" value="Genomic_DNA"/>
</dbReference>
<organism evidence="3 4">
    <name type="scientific">Candidatus Segetimicrobium genomatis</name>
    <dbReference type="NCBI Taxonomy" id="2569760"/>
    <lineage>
        <taxon>Bacteria</taxon>
        <taxon>Bacillati</taxon>
        <taxon>Candidatus Sysuimicrobiota</taxon>
        <taxon>Candidatus Sysuimicrobiia</taxon>
        <taxon>Candidatus Sysuimicrobiales</taxon>
        <taxon>Candidatus Segetimicrobiaceae</taxon>
        <taxon>Candidatus Segetimicrobium</taxon>
    </lineage>
</organism>
<dbReference type="GO" id="GO:0043041">
    <property type="term" value="P:amino acid activation for nonribosomal peptide biosynthetic process"/>
    <property type="evidence" value="ECO:0007669"/>
    <property type="project" value="TreeGrafter"/>
</dbReference>
<dbReference type="InterPro" id="IPR000873">
    <property type="entry name" value="AMP-dep_synth/lig_dom"/>
</dbReference>
<dbReference type="GO" id="GO:0005737">
    <property type="term" value="C:cytoplasm"/>
    <property type="evidence" value="ECO:0007669"/>
    <property type="project" value="TreeGrafter"/>
</dbReference>
<sequence length="540" mass="59144">MTVERLDQWVSVQAARRPWAGAVVLSGERLTYSQLDGASNRLARCLIASGCRAGDRVALLMPKSPAAIACIVGIYKAGCIYVPLDPAGPARRLGTILHSCEPGWIVAAGPVGGILDELFQDEQIREGTRVGWLGSDRVEGRQIGAEHWTPALPDFPDAPVDVPTRGRDLAHIFYTSGSTGAPKGVMITHDNVMHFVEWAVRHFGVRPGDRISGHSPLHFDLSMFDIFGTFAAGGELYLVPPELNIQPAKLAEFIRTSALTQWFSVPSILNYMAKFDVVRFRDFPALRRLLWCGEVCPTPALIYWMRRLPHVTFTNLYGPTETTIASSHYTLPGCPTDETAAVPIGTACPGEELVILSDELRPVPAGTVGEVCIRGVGLSPGYWRDPERTDAAFIPDPQRADPGGRLYRTGDLARLGEDGLVYFLGRKDSQIKSRGYRIELGEVETAVRTLDGVADCAVVAIGTEGFEGALICCAYVPRPGKEVSAARLRGALSEMLPGYMLPFRWMAFDALPTNANGKVDRRWLKETFQASRERETQAHR</sequence>
<evidence type="ECO:0000313" key="4">
    <source>
        <dbReference type="Proteomes" id="UP000318834"/>
    </source>
</evidence>
<dbReference type="SUPFAM" id="SSF56801">
    <property type="entry name" value="Acetyl-CoA synthetase-like"/>
    <property type="match status" value="1"/>
</dbReference>
<feature type="domain" description="AMP-dependent synthetase/ligase" evidence="1">
    <location>
        <begin position="12"/>
        <end position="383"/>
    </location>
</feature>
<dbReference type="InterPro" id="IPR020845">
    <property type="entry name" value="AMP-binding_CS"/>
</dbReference>
<dbReference type="AlphaFoldDB" id="A0A537IRR1"/>
<dbReference type="GO" id="GO:0031177">
    <property type="term" value="F:phosphopantetheine binding"/>
    <property type="evidence" value="ECO:0007669"/>
    <property type="project" value="TreeGrafter"/>
</dbReference>
<dbReference type="Proteomes" id="UP000318834">
    <property type="component" value="Unassembled WGS sequence"/>
</dbReference>
<name>A0A537IRR1_9BACT</name>
<dbReference type="InterPro" id="IPR010071">
    <property type="entry name" value="AA_adenyl_dom"/>
</dbReference>
<dbReference type="PROSITE" id="PS00455">
    <property type="entry name" value="AMP_BINDING"/>
    <property type="match status" value="1"/>
</dbReference>
<gene>
    <name evidence="3" type="ORF">E6H05_08390</name>
</gene>
<dbReference type="InterPro" id="IPR045851">
    <property type="entry name" value="AMP-bd_C_sf"/>
</dbReference>
<reference evidence="3 4" key="1">
    <citation type="journal article" date="2019" name="Nat. Microbiol.">
        <title>Mediterranean grassland soil C-N compound turnover is dependent on rainfall and depth, and is mediated by genomically divergent microorganisms.</title>
        <authorList>
            <person name="Diamond S."/>
            <person name="Andeer P.F."/>
            <person name="Li Z."/>
            <person name="Crits-Christoph A."/>
            <person name="Burstein D."/>
            <person name="Anantharaman K."/>
            <person name="Lane K.R."/>
            <person name="Thomas B.C."/>
            <person name="Pan C."/>
            <person name="Northen T.R."/>
            <person name="Banfield J.F."/>
        </authorList>
    </citation>
    <scope>NUCLEOTIDE SEQUENCE [LARGE SCALE GENOMIC DNA]</scope>
    <source>
        <strain evidence="3">NP_8</strain>
    </source>
</reference>